<keyword evidence="3" id="KW-1185">Reference proteome</keyword>
<accession>A0A6H2EL09</accession>
<dbReference type="PANTHER" id="PTHR18640">
    <property type="entry name" value="SOLUTE CARRIER FAMILY 10 MEMBER 7"/>
    <property type="match status" value="1"/>
</dbReference>
<feature type="transmembrane region" description="Helical" evidence="1">
    <location>
        <begin position="183"/>
        <end position="202"/>
    </location>
</feature>
<feature type="transmembrane region" description="Helical" evidence="1">
    <location>
        <begin position="125"/>
        <end position="145"/>
    </location>
</feature>
<name>A0A6H2EL09_9ACTO</name>
<feature type="transmembrane region" description="Helical" evidence="1">
    <location>
        <begin position="56"/>
        <end position="73"/>
    </location>
</feature>
<feature type="transmembrane region" description="Helical" evidence="1">
    <location>
        <begin position="251"/>
        <end position="275"/>
    </location>
</feature>
<dbReference type="InterPro" id="IPR038770">
    <property type="entry name" value="Na+/solute_symporter_sf"/>
</dbReference>
<evidence type="ECO:0000256" key="1">
    <source>
        <dbReference type="SAM" id="Phobius"/>
    </source>
</evidence>
<dbReference type="AlphaFoldDB" id="A0A6H2EL09"/>
<evidence type="ECO:0000313" key="2">
    <source>
        <dbReference type="EMBL" id="QJC21793.1"/>
    </source>
</evidence>
<proteinExistence type="predicted"/>
<organism evidence="2 3">
    <name type="scientific">Arcanobacterium buesumense</name>
    <dbReference type="NCBI Taxonomy" id="2722751"/>
    <lineage>
        <taxon>Bacteria</taxon>
        <taxon>Bacillati</taxon>
        <taxon>Actinomycetota</taxon>
        <taxon>Actinomycetes</taxon>
        <taxon>Actinomycetales</taxon>
        <taxon>Actinomycetaceae</taxon>
        <taxon>Arcanobacterium</taxon>
    </lineage>
</organism>
<evidence type="ECO:0000313" key="3">
    <source>
        <dbReference type="Proteomes" id="UP000502298"/>
    </source>
</evidence>
<dbReference type="Proteomes" id="UP000502298">
    <property type="component" value="Chromosome"/>
</dbReference>
<keyword evidence="1" id="KW-0812">Transmembrane</keyword>
<feature type="transmembrane region" description="Helical" evidence="1">
    <location>
        <begin position="296"/>
        <end position="318"/>
    </location>
</feature>
<dbReference type="InterPro" id="IPR016833">
    <property type="entry name" value="Put_Na-Bile_cotransptr"/>
</dbReference>
<reference evidence="2 3" key="1">
    <citation type="submission" date="2020-03" db="EMBL/GenBank/DDBJ databases">
        <title>Complete genome of Arcanobacterium buesumensis sp. nov. strain 2701.</title>
        <authorList>
            <person name="Borowiak M."/>
            <person name="Alssahen M."/>
            <person name="Laemmler C."/>
            <person name="Malorny B."/>
            <person name="Hassan A."/>
            <person name="Prenger-Berninghoff E."/>
            <person name="Ploetz M."/>
            <person name="Abdulmawjood A."/>
        </authorList>
    </citation>
    <scope>NUCLEOTIDE SEQUENCE [LARGE SCALE GENOMIC DNA]</scope>
    <source>
        <strain evidence="2 3">2701</strain>
    </source>
</reference>
<feature type="transmembrane region" description="Helical" evidence="1">
    <location>
        <begin position="152"/>
        <end position="177"/>
    </location>
</feature>
<dbReference type="PIRSF" id="PIRSF026166">
    <property type="entry name" value="UCP026166"/>
    <property type="match status" value="1"/>
</dbReference>
<dbReference type="Pfam" id="PF13593">
    <property type="entry name" value="SBF_like"/>
    <property type="match status" value="1"/>
</dbReference>
<dbReference type="Gene3D" id="1.20.1530.20">
    <property type="match status" value="1"/>
</dbReference>
<feature type="transmembrane region" description="Helical" evidence="1">
    <location>
        <begin position="223"/>
        <end position="245"/>
    </location>
</feature>
<feature type="transmembrane region" description="Helical" evidence="1">
    <location>
        <begin position="94"/>
        <end position="113"/>
    </location>
</feature>
<protein>
    <submittedName>
        <fullName evidence="2">Bile acid:sodium symporter</fullName>
    </submittedName>
</protein>
<dbReference type="GO" id="GO:0005886">
    <property type="term" value="C:plasma membrane"/>
    <property type="evidence" value="ECO:0007669"/>
    <property type="project" value="TreeGrafter"/>
</dbReference>
<gene>
    <name evidence="2" type="ORF">HC352_04255</name>
</gene>
<keyword evidence="1" id="KW-1133">Transmembrane helix</keyword>
<dbReference type="EMBL" id="CP050804">
    <property type="protein sequence ID" value="QJC21793.1"/>
    <property type="molecule type" value="Genomic_DNA"/>
</dbReference>
<sequence>MTRSTKLVYLPTSKLLNGLSSTDHGSNVRKDPLIIGIILALCAGLFIPFSREIANGFGIAADIGVALVFLLYGMRLPTREVLSGLANVRLQGSILFATFVIFPCMGWAVATLASPLLGPELARGIFYLSLLPSTVQSSVTFVSIANGNVGAAIAAATLSNIAGMFITPVLVAVFMSVSGADTGGFGSIMVKLLLPFIAGQLVQPWFGGWMRARRDLTKTTDTGAIILVVLTATTVATLDGSWSVITAYSLVVLLIVLALFLALMLALTWFGSLGLTRKDRIVVLMCGSKKSLATGLPMANALFPASVVGTIGIPLIIFHQLQLMVCAVIARKLALKG</sequence>
<dbReference type="PANTHER" id="PTHR18640:SF5">
    <property type="entry name" value="SODIUM_BILE ACID COTRANSPORTER 7"/>
    <property type="match status" value="1"/>
</dbReference>
<feature type="transmembrane region" description="Helical" evidence="1">
    <location>
        <begin position="33"/>
        <end position="50"/>
    </location>
</feature>
<dbReference type="KEGG" id="arca:HC352_04255"/>
<keyword evidence="1" id="KW-0472">Membrane</keyword>